<evidence type="ECO:0000256" key="1">
    <source>
        <dbReference type="SAM" id="SignalP"/>
    </source>
</evidence>
<organism evidence="3 4">
    <name type="scientific">Alistipes ihumii AP11</name>
    <dbReference type="NCBI Taxonomy" id="1211813"/>
    <lineage>
        <taxon>Bacteria</taxon>
        <taxon>Pseudomonadati</taxon>
        <taxon>Bacteroidota</taxon>
        <taxon>Bacteroidia</taxon>
        <taxon>Bacteroidales</taxon>
        <taxon>Rikenellaceae</taxon>
        <taxon>Alistipes</taxon>
    </lineage>
</organism>
<dbReference type="Pfam" id="PF13568">
    <property type="entry name" value="OMP_b-brl_2"/>
    <property type="match status" value="1"/>
</dbReference>
<proteinExistence type="predicted"/>
<dbReference type="Proteomes" id="UP001059295">
    <property type="component" value="Chromosome"/>
</dbReference>
<feature type="chain" id="PRO_5046289255" evidence="1">
    <location>
        <begin position="21"/>
        <end position="245"/>
    </location>
</feature>
<dbReference type="EMBL" id="CP102294">
    <property type="protein sequence ID" value="UWN57176.1"/>
    <property type="molecule type" value="Genomic_DNA"/>
</dbReference>
<evidence type="ECO:0000259" key="2">
    <source>
        <dbReference type="Pfam" id="PF13568"/>
    </source>
</evidence>
<keyword evidence="4" id="KW-1185">Reference proteome</keyword>
<feature type="signal peptide" evidence="1">
    <location>
        <begin position="1"/>
        <end position="20"/>
    </location>
</feature>
<keyword evidence="1" id="KW-0732">Signal</keyword>
<dbReference type="RefSeq" id="WP_019245457.1">
    <property type="nucleotide sequence ID" value="NZ_CAPH01000007.1"/>
</dbReference>
<sequence>MKKNLYILLALACLCGTLSAQRKFEYRVKAGFNVGGALPIPFPAEIRKIKSYNPTMAFSIEGNIMRRFTDKWALLSGIRLETKGMSTKARVKNYAMTMNVSVGDEPGEISGVFTGMVNTKVRNEYITLPVLVLRELSPRWDLRAGLFFSCLIEGGFDGTAYDGYMREGNPVGTKVGVEAASYDFSSDVRTFNWGGEIGAEFAAYRHLTVYADLTWAFNSLFPKDFKSIGFPMYNVYLNIGFGYVF</sequence>
<protein>
    <submittedName>
        <fullName evidence="3">PorT family protein</fullName>
    </submittedName>
</protein>
<evidence type="ECO:0000313" key="4">
    <source>
        <dbReference type="Proteomes" id="UP001059295"/>
    </source>
</evidence>
<evidence type="ECO:0000313" key="3">
    <source>
        <dbReference type="EMBL" id="UWN57176.1"/>
    </source>
</evidence>
<feature type="domain" description="Outer membrane protein beta-barrel" evidence="2">
    <location>
        <begin position="20"/>
        <end position="221"/>
    </location>
</feature>
<name>A0ABY5UZ02_9BACT</name>
<accession>A0ABY5UZ02</accession>
<gene>
    <name evidence="3" type="ORF">NQ491_11140</name>
</gene>
<dbReference type="InterPro" id="IPR025665">
    <property type="entry name" value="Beta-barrel_OMP_2"/>
</dbReference>
<reference evidence="3" key="1">
    <citation type="journal article" date="2022" name="Cell">
        <title>Design, construction, and in vivo augmentation of a complex gut microbiome.</title>
        <authorList>
            <person name="Cheng A.G."/>
            <person name="Ho P.Y."/>
            <person name="Aranda-Diaz A."/>
            <person name="Jain S."/>
            <person name="Yu F.B."/>
            <person name="Meng X."/>
            <person name="Wang M."/>
            <person name="Iakiviak M."/>
            <person name="Nagashima K."/>
            <person name="Zhao A."/>
            <person name="Murugkar P."/>
            <person name="Patil A."/>
            <person name="Atabakhsh K."/>
            <person name="Weakley A."/>
            <person name="Yan J."/>
            <person name="Brumbaugh A.R."/>
            <person name="Higginbottom S."/>
            <person name="Dimas A."/>
            <person name="Shiver A.L."/>
            <person name="Deutschbauer A."/>
            <person name="Neff N."/>
            <person name="Sonnenburg J.L."/>
            <person name="Huang K.C."/>
            <person name="Fischbach M.A."/>
        </authorList>
    </citation>
    <scope>NUCLEOTIDE SEQUENCE</scope>
    <source>
        <strain evidence="3">AP11</strain>
    </source>
</reference>
<dbReference type="GeneID" id="82892296"/>